<organism evidence="3 4">
    <name type="scientific">Mucor plumbeus</name>
    <dbReference type="NCBI Taxonomy" id="97098"/>
    <lineage>
        <taxon>Eukaryota</taxon>
        <taxon>Fungi</taxon>
        <taxon>Fungi incertae sedis</taxon>
        <taxon>Mucoromycota</taxon>
        <taxon>Mucoromycotina</taxon>
        <taxon>Mucoromycetes</taxon>
        <taxon>Mucorales</taxon>
        <taxon>Mucorineae</taxon>
        <taxon>Mucoraceae</taxon>
        <taxon>Mucor</taxon>
    </lineage>
</organism>
<dbReference type="Pfam" id="PF26113">
    <property type="entry name" value="GH16_XgeA"/>
    <property type="match status" value="1"/>
</dbReference>
<feature type="transmembrane region" description="Helical" evidence="1">
    <location>
        <begin position="12"/>
        <end position="35"/>
    </location>
</feature>
<dbReference type="InterPro" id="IPR013320">
    <property type="entry name" value="ConA-like_dom_sf"/>
</dbReference>
<dbReference type="CDD" id="cd02181">
    <property type="entry name" value="GH16_fungal_Lam16A_glucanase"/>
    <property type="match status" value="1"/>
</dbReference>
<dbReference type="InterPro" id="IPR000757">
    <property type="entry name" value="Beta-glucanase-like"/>
</dbReference>
<dbReference type="Proteomes" id="UP000650833">
    <property type="component" value="Unassembled WGS sequence"/>
</dbReference>
<evidence type="ECO:0000259" key="2">
    <source>
        <dbReference type="PROSITE" id="PS51762"/>
    </source>
</evidence>
<proteinExistence type="predicted"/>
<feature type="non-terminal residue" evidence="3">
    <location>
        <position position="1"/>
    </location>
</feature>
<keyword evidence="1" id="KW-1133">Transmembrane helix</keyword>
<comment type="caution">
    <text evidence="3">The sequence shown here is derived from an EMBL/GenBank/DDBJ whole genome shotgun (WGS) entry which is preliminary data.</text>
</comment>
<evidence type="ECO:0000313" key="3">
    <source>
        <dbReference type="EMBL" id="KAG2197183.1"/>
    </source>
</evidence>
<keyword evidence="1" id="KW-0812">Transmembrane</keyword>
<dbReference type="Gene3D" id="2.60.120.200">
    <property type="match status" value="1"/>
</dbReference>
<dbReference type="GO" id="GO:0009251">
    <property type="term" value="P:glucan catabolic process"/>
    <property type="evidence" value="ECO:0007669"/>
    <property type="project" value="TreeGrafter"/>
</dbReference>
<sequence>GELICFLDKTYSFLSLTLLSIMRMLVLLNIILIALPQIAQTNYILQTEYSGISFLEKVDFYSGDDPLGGFVKYQNSTDATSLGLAYVNNKNSVILKADNTTVTLDGRPSIRVHSKEVYNSGLFLFDINHMPEGCGTWAAYWMVGPLWPNNGEIDILEGVNTQSTNGMTIYTAKDCTMEGINRLMTGTASVSTNCNVNTADSGCGIKDTRATSYGAGLNGNGGGIYAMLWEQATGIQIWFFPRENIPADLKSSSAPTMADWGTPVGDYPFGNNCNATLFNDMKIIINLTFCGRWAGNQTTYTAAGCPSDCNSYVENNPHAFDEAYWDINYLKVYQLQN</sequence>
<protein>
    <recommendedName>
        <fullName evidence="2">GH16 domain-containing protein</fullName>
    </recommendedName>
</protein>
<keyword evidence="1" id="KW-0472">Membrane</keyword>
<dbReference type="InterPro" id="IPR050546">
    <property type="entry name" value="Glycosyl_Hydrlase_16"/>
</dbReference>
<dbReference type="PANTHER" id="PTHR10963">
    <property type="entry name" value="GLYCOSYL HYDROLASE-RELATED"/>
    <property type="match status" value="1"/>
</dbReference>
<name>A0A8H7UYX1_9FUNG</name>
<dbReference type="PROSITE" id="PS51762">
    <property type="entry name" value="GH16_2"/>
    <property type="match status" value="1"/>
</dbReference>
<dbReference type="OrthoDB" id="192832at2759"/>
<reference evidence="3" key="1">
    <citation type="submission" date="2020-12" db="EMBL/GenBank/DDBJ databases">
        <title>Metabolic potential, ecology and presence of endohyphal bacteria is reflected in genomic diversity of Mucoromycotina.</title>
        <authorList>
            <person name="Muszewska A."/>
            <person name="Okrasinska A."/>
            <person name="Steczkiewicz K."/>
            <person name="Drgas O."/>
            <person name="Orlowska M."/>
            <person name="Perlinska-Lenart U."/>
            <person name="Aleksandrzak-Piekarczyk T."/>
            <person name="Szatraj K."/>
            <person name="Zielenkiewicz U."/>
            <person name="Pilsyk S."/>
            <person name="Malc E."/>
            <person name="Mieczkowski P."/>
            <person name="Kruszewska J.S."/>
            <person name="Biernat P."/>
            <person name="Pawlowska J."/>
        </authorList>
    </citation>
    <scope>NUCLEOTIDE SEQUENCE</scope>
    <source>
        <strain evidence="3">CBS 226.32</strain>
    </source>
</reference>
<dbReference type="PANTHER" id="PTHR10963:SF24">
    <property type="entry name" value="GLYCOSIDASE C21B10.07-RELATED"/>
    <property type="match status" value="1"/>
</dbReference>
<accession>A0A8H7UYX1</accession>
<dbReference type="EMBL" id="JAEPRC010000441">
    <property type="protein sequence ID" value="KAG2197183.1"/>
    <property type="molecule type" value="Genomic_DNA"/>
</dbReference>
<evidence type="ECO:0000313" key="4">
    <source>
        <dbReference type="Proteomes" id="UP000650833"/>
    </source>
</evidence>
<dbReference type="GO" id="GO:0004553">
    <property type="term" value="F:hydrolase activity, hydrolyzing O-glycosyl compounds"/>
    <property type="evidence" value="ECO:0007669"/>
    <property type="project" value="InterPro"/>
</dbReference>
<gene>
    <name evidence="3" type="ORF">INT46_005158</name>
</gene>
<dbReference type="SUPFAM" id="SSF49899">
    <property type="entry name" value="Concanavalin A-like lectins/glucanases"/>
    <property type="match status" value="1"/>
</dbReference>
<dbReference type="AlphaFoldDB" id="A0A8H7UYX1"/>
<keyword evidence="4" id="KW-1185">Reference proteome</keyword>
<feature type="domain" description="GH16" evidence="2">
    <location>
        <begin position="47"/>
        <end position="337"/>
    </location>
</feature>
<evidence type="ECO:0000256" key="1">
    <source>
        <dbReference type="SAM" id="Phobius"/>
    </source>
</evidence>